<name>A0A8J7QP54_9BACT</name>
<dbReference type="InterPro" id="IPR000994">
    <property type="entry name" value="Pept_M24"/>
</dbReference>
<accession>A0A8J7QP54</accession>
<dbReference type="CDD" id="cd01086">
    <property type="entry name" value="MetAP1"/>
    <property type="match status" value="1"/>
</dbReference>
<evidence type="ECO:0000256" key="2">
    <source>
        <dbReference type="ARBA" id="ARBA00022438"/>
    </source>
</evidence>
<evidence type="ECO:0000256" key="3">
    <source>
        <dbReference type="ARBA" id="ARBA00022670"/>
    </source>
</evidence>
<organism evidence="9 10">
    <name type="scientific">Acanthopleuribacter pedis</name>
    <dbReference type="NCBI Taxonomy" id="442870"/>
    <lineage>
        <taxon>Bacteria</taxon>
        <taxon>Pseudomonadati</taxon>
        <taxon>Acidobacteriota</taxon>
        <taxon>Holophagae</taxon>
        <taxon>Acanthopleuribacterales</taxon>
        <taxon>Acanthopleuribacteraceae</taxon>
        <taxon>Acanthopleuribacter</taxon>
    </lineage>
</organism>
<dbReference type="Gene3D" id="3.90.230.10">
    <property type="entry name" value="Creatinase/methionine aminopeptidase superfamily"/>
    <property type="match status" value="1"/>
</dbReference>
<feature type="binding site" evidence="6">
    <location>
        <position position="94"/>
    </location>
    <ligand>
        <name>a divalent metal cation</name>
        <dbReference type="ChEBI" id="CHEBI:60240"/>
        <label>1</label>
    </ligand>
</feature>
<dbReference type="InterPro" id="IPR001714">
    <property type="entry name" value="Pept_M24_MAP"/>
</dbReference>
<dbReference type="EMBL" id="JAFREP010000025">
    <property type="protein sequence ID" value="MBO1321550.1"/>
    <property type="molecule type" value="Genomic_DNA"/>
</dbReference>
<dbReference type="Pfam" id="PF00557">
    <property type="entry name" value="Peptidase_M24"/>
    <property type="match status" value="1"/>
</dbReference>
<protein>
    <recommendedName>
        <fullName evidence="6 7">Methionine aminopeptidase</fullName>
        <shortName evidence="6">MAP</shortName>
        <shortName evidence="6">MetAP</shortName>
        <ecNumber evidence="6 7">3.4.11.18</ecNumber>
    </recommendedName>
    <alternativeName>
        <fullName evidence="6">Peptidase M</fullName>
    </alternativeName>
</protein>
<evidence type="ECO:0000259" key="8">
    <source>
        <dbReference type="Pfam" id="PF00557"/>
    </source>
</evidence>
<comment type="subunit">
    <text evidence="6">Monomer.</text>
</comment>
<dbReference type="PRINTS" id="PR00599">
    <property type="entry name" value="MAPEPTIDASE"/>
</dbReference>
<evidence type="ECO:0000313" key="9">
    <source>
        <dbReference type="EMBL" id="MBO1321550.1"/>
    </source>
</evidence>
<dbReference type="AlphaFoldDB" id="A0A8J7QP54"/>
<feature type="binding site" evidence="6">
    <location>
        <position position="168"/>
    </location>
    <ligand>
        <name>a divalent metal cation</name>
        <dbReference type="ChEBI" id="CHEBI:60240"/>
        <label>2</label>
        <note>catalytic</note>
    </ligand>
</feature>
<keyword evidence="4 6" id="KW-0479">Metal-binding</keyword>
<comment type="function">
    <text evidence="1 6">Removes the N-terminal methionine from nascent proteins. The N-terminal methionine is often cleaved when the second residue in the primary sequence is small and uncharged (Met-Ala-, Cys, Gly, Pro, Ser, Thr, or Val). Requires deformylation of the N(alpha)-formylated initiator methionine before it can be hydrolyzed.</text>
</comment>
<reference evidence="9" key="1">
    <citation type="submission" date="2021-03" db="EMBL/GenBank/DDBJ databases">
        <authorList>
            <person name="Wang G."/>
        </authorList>
    </citation>
    <scope>NUCLEOTIDE SEQUENCE</scope>
    <source>
        <strain evidence="9">KCTC 12899</strain>
    </source>
</reference>
<evidence type="ECO:0000256" key="5">
    <source>
        <dbReference type="ARBA" id="ARBA00022801"/>
    </source>
</evidence>
<proteinExistence type="inferred from homology"/>
<evidence type="ECO:0000256" key="1">
    <source>
        <dbReference type="ARBA" id="ARBA00002521"/>
    </source>
</evidence>
<evidence type="ECO:0000256" key="4">
    <source>
        <dbReference type="ARBA" id="ARBA00022723"/>
    </source>
</evidence>
<dbReference type="HAMAP" id="MF_01974">
    <property type="entry name" value="MetAP_1"/>
    <property type="match status" value="1"/>
</dbReference>
<comment type="similarity">
    <text evidence="6">Belongs to the peptidase M24A family. Methionine aminopeptidase type 1 subfamily.</text>
</comment>
<comment type="cofactor">
    <cofactor evidence="6">
        <name>Co(2+)</name>
        <dbReference type="ChEBI" id="CHEBI:48828"/>
    </cofactor>
    <cofactor evidence="6">
        <name>Zn(2+)</name>
        <dbReference type="ChEBI" id="CHEBI:29105"/>
    </cofactor>
    <cofactor evidence="6">
        <name>Mn(2+)</name>
        <dbReference type="ChEBI" id="CHEBI:29035"/>
    </cofactor>
    <cofactor evidence="6">
        <name>Fe(2+)</name>
        <dbReference type="ChEBI" id="CHEBI:29033"/>
    </cofactor>
    <text evidence="6">Binds 2 divalent metal cations per subunit. Has a high-affinity and a low affinity metal-binding site. The true nature of the physiological cofactor is under debate. The enzyme is active with cobalt, zinc, manganese or divalent iron ions. Most likely, methionine aminopeptidases function as mononuclear Fe(2+)-metalloproteases under physiological conditions, and the catalytically relevant metal-binding site has been assigned to the histidine-containing high-affinity site.</text>
</comment>
<dbReference type="PANTHER" id="PTHR43330">
    <property type="entry name" value="METHIONINE AMINOPEPTIDASE"/>
    <property type="match status" value="1"/>
</dbReference>
<dbReference type="SUPFAM" id="SSF55920">
    <property type="entry name" value="Creatinase/aminopeptidase"/>
    <property type="match status" value="1"/>
</dbReference>
<dbReference type="RefSeq" id="WP_207861524.1">
    <property type="nucleotide sequence ID" value="NZ_JAFREP010000025.1"/>
</dbReference>
<dbReference type="GO" id="GO:0070006">
    <property type="term" value="F:metalloaminopeptidase activity"/>
    <property type="evidence" value="ECO:0007669"/>
    <property type="project" value="UniProtKB-UniRule"/>
</dbReference>
<feature type="binding site" evidence="6">
    <location>
        <position position="202"/>
    </location>
    <ligand>
        <name>a divalent metal cation</name>
        <dbReference type="ChEBI" id="CHEBI:60240"/>
        <label>2</label>
        <note>catalytic</note>
    </ligand>
</feature>
<evidence type="ECO:0000256" key="7">
    <source>
        <dbReference type="RuleBase" id="RU003653"/>
    </source>
</evidence>
<feature type="binding site" evidence="6">
    <location>
        <position position="175"/>
    </location>
    <ligand>
        <name>substrate</name>
    </ligand>
</feature>
<dbReference type="Proteomes" id="UP000664417">
    <property type="component" value="Unassembled WGS sequence"/>
</dbReference>
<keyword evidence="5 6" id="KW-0378">Hydrolase</keyword>
<dbReference type="GO" id="GO:0006508">
    <property type="term" value="P:proteolysis"/>
    <property type="evidence" value="ECO:0007669"/>
    <property type="project" value="UniProtKB-KW"/>
</dbReference>
<dbReference type="NCBIfam" id="TIGR00500">
    <property type="entry name" value="met_pdase_I"/>
    <property type="match status" value="1"/>
</dbReference>
<comment type="caution">
    <text evidence="9">The sequence shown here is derived from an EMBL/GenBank/DDBJ whole genome shotgun (WGS) entry which is preliminary data.</text>
</comment>
<keyword evidence="3 6" id="KW-0645">Protease</keyword>
<feature type="domain" description="Peptidase M24" evidence="8">
    <location>
        <begin position="11"/>
        <end position="240"/>
    </location>
</feature>
<sequence length="249" mass="26944">MSIDGEQDLVKLKEIGRIVGKTLKTMLQTVEPGMTTAELDAVGRKLLEDAGARSAPESSYNFPGATCISVNHHMAHGIPSDKVIIKAGDLINIDVSAEKDGYYADTGASMAVPPVNPLFQKLCLSTRRALKSGMRAARAGRPLNHIGRAVSMEAKKAGFGIVRNLGSHGVGRSLHEEPKFIPSYYDPKDTRQLSEGMVITIEPFLTTGPPNAFQEKDGWTLSTLRGCYAAQFEHTIVITKNQPIVVTQV</sequence>
<dbReference type="GO" id="GO:0004239">
    <property type="term" value="F:initiator methionyl aminopeptidase activity"/>
    <property type="evidence" value="ECO:0007669"/>
    <property type="project" value="UniProtKB-UniRule"/>
</dbReference>
<dbReference type="InterPro" id="IPR036005">
    <property type="entry name" value="Creatinase/aminopeptidase-like"/>
</dbReference>
<evidence type="ECO:0000256" key="6">
    <source>
        <dbReference type="HAMAP-Rule" id="MF_01974"/>
    </source>
</evidence>
<comment type="catalytic activity">
    <reaction evidence="6 7">
        <text>Release of N-terminal amino acids, preferentially methionine, from peptides and arylamides.</text>
        <dbReference type="EC" id="3.4.11.18"/>
    </reaction>
</comment>
<feature type="binding site" evidence="6">
    <location>
        <position position="76"/>
    </location>
    <ligand>
        <name>substrate</name>
    </ligand>
</feature>
<dbReference type="GO" id="GO:0046872">
    <property type="term" value="F:metal ion binding"/>
    <property type="evidence" value="ECO:0007669"/>
    <property type="project" value="UniProtKB-UniRule"/>
</dbReference>
<dbReference type="EC" id="3.4.11.18" evidence="6 7"/>
<keyword evidence="10" id="KW-1185">Reference proteome</keyword>
<feature type="binding site" evidence="6">
    <location>
        <position position="105"/>
    </location>
    <ligand>
        <name>a divalent metal cation</name>
        <dbReference type="ChEBI" id="CHEBI:60240"/>
        <label>2</label>
        <note>catalytic</note>
    </ligand>
</feature>
<dbReference type="PANTHER" id="PTHR43330:SF13">
    <property type="entry name" value="METHIONINE AMINOPEPTIDASE 2"/>
    <property type="match status" value="1"/>
</dbReference>
<feature type="binding site" evidence="6">
    <location>
        <position position="105"/>
    </location>
    <ligand>
        <name>a divalent metal cation</name>
        <dbReference type="ChEBI" id="CHEBI:60240"/>
        <label>1</label>
    </ligand>
</feature>
<feature type="binding site" evidence="6">
    <location>
        <position position="233"/>
    </location>
    <ligand>
        <name>a divalent metal cation</name>
        <dbReference type="ChEBI" id="CHEBI:60240"/>
        <label>1</label>
    </ligand>
</feature>
<dbReference type="InterPro" id="IPR002467">
    <property type="entry name" value="Pept_M24A_MAP1"/>
</dbReference>
<keyword evidence="2 6" id="KW-0031">Aminopeptidase</keyword>
<feature type="binding site" evidence="6">
    <location>
        <position position="233"/>
    </location>
    <ligand>
        <name>a divalent metal cation</name>
        <dbReference type="ChEBI" id="CHEBI:60240"/>
        <label>2</label>
        <note>catalytic</note>
    </ligand>
</feature>
<gene>
    <name evidence="6 9" type="primary">map</name>
    <name evidence="9" type="ORF">J3U88_23940</name>
</gene>
<evidence type="ECO:0000313" key="10">
    <source>
        <dbReference type="Proteomes" id="UP000664417"/>
    </source>
</evidence>